<name>A0ABN1XQT8_9PSEU</name>
<organism evidence="2 3">
    <name type="scientific">Pseudonocardia kongjuensis</name>
    <dbReference type="NCBI Taxonomy" id="102227"/>
    <lineage>
        <taxon>Bacteria</taxon>
        <taxon>Bacillati</taxon>
        <taxon>Actinomycetota</taxon>
        <taxon>Actinomycetes</taxon>
        <taxon>Pseudonocardiales</taxon>
        <taxon>Pseudonocardiaceae</taxon>
        <taxon>Pseudonocardia</taxon>
    </lineage>
</organism>
<accession>A0ABN1XQT8</accession>
<proteinExistence type="predicted"/>
<dbReference type="Pfam" id="PF26571">
    <property type="entry name" value="VldE"/>
    <property type="match status" value="1"/>
</dbReference>
<evidence type="ECO:0000259" key="1">
    <source>
        <dbReference type="Pfam" id="PF26571"/>
    </source>
</evidence>
<keyword evidence="3" id="KW-1185">Reference proteome</keyword>
<protein>
    <recommendedName>
        <fullName evidence="1">ARB-07466-like C-terminal domain-containing protein</fullName>
    </recommendedName>
</protein>
<gene>
    <name evidence="2" type="ORF">GCM10009613_22290</name>
</gene>
<dbReference type="InterPro" id="IPR058593">
    <property type="entry name" value="ARB_07466-like_C"/>
</dbReference>
<evidence type="ECO:0000313" key="2">
    <source>
        <dbReference type="EMBL" id="GAA1387163.1"/>
    </source>
</evidence>
<evidence type="ECO:0000313" key="3">
    <source>
        <dbReference type="Proteomes" id="UP001501414"/>
    </source>
</evidence>
<sequence length="198" mass="21563">MGRPIASRITAILGVLLALLLLGGALVWFAERRGLTTDDLWEIVDPPPPEQCTEDDPTSAGCLTPSTLRLHDAAVARFGEPGPDAPVRSLTCWSEHAWNPSSDHPQGRACDFFPAGYGEFPAGTDLEQGWAVADWLRENSSELRVRYVIWQGRIWYRGAGDAGEGRAGWGRPYDGGGIYDPDDATGGHFDHVHVSVRP</sequence>
<feature type="domain" description="ARB-07466-like C-terminal" evidence="1">
    <location>
        <begin position="60"/>
        <end position="168"/>
    </location>
</feature>
<dbReference type="Proteomes" id="UP001501414">
    <property type="component" value="Unassembled WGS sequence"/>
</dbReference>
<dbReference type="EMBL" id="BAAAJK010000007">
    <property type="protein sequence ID" value="GAA1387163.1"/>
    <property type="molecule type" value="Genomic_DNA"/>
</dbReference>
<comment type="caution">
    <text evidence="2">The sequence shown here is derived from an EMBL/GenBank/DDBJ whole genome shotgun (WGS) entry which is preliminary data.</text>
</comment>
<reference evidence="2 3" key="1">
    <citation type="journal article" date="2019" name="Int. J. Syst. Evol. Microbiol.">
        <title>The Global Catalogue of Microorganisms (GCM) 10K type strain sequencing project: providing services to taxonomists for standard genome sequencing and annotation.</title>
        <authorList>
            <consortium name="The Broad Institute Genomics Platform"/>
            <consortium name="The Broad Institute Genome Sequencing Center for Infectious Disease"/>
            <person name="Wu L."/>
            <person name="Ma J."/>
        </authorList>
    </citation>
    <scope>NUCLEOTIDE SEQUENCE [LARGE SCALE GENOMIC DNA]</scope>
    <source>
        <strain evidence="2 3">JCM 11896</strain>
    </source>
</reference>